<accession>A0A6A4VRX9</accession>
<comment type="caution">
    <text evidence="1">The sequence shown here is derived from an EMBL/GenBank/DDBJ whole genome shotgun (WGS) entry which is preliminary data.</text>
</comment>
<dbReference type="Proteomes" id="UP000440578">
    <property type="component" value="Unassembled WGS sequence"/>
</dbReference>
<dbReference type="OrthoDB" id="6429739at2759"/>
<evidence type="ECO:0000313" key="2">
    <source>
        <dbReference type="Proteomes" id="UP000440578"/>
    </source>
</evidence>
<protein>
    <submittedName>
        <fullName evidence="1">Uncharacterized protein</fullName>
    </submittedName>
</protein>
<dbReference type="EMBL" id="VIIS01001693">
    <property type="protein sequence ID" value="KAF0294344.1"/>
    <property type="molecule type" value="Genomic_DNA"/>
</dbReference>
<evidence type="ECO:0000313" key="1">
    <source>
        <dbReference type="EMBL" id="KAF0294344.1"/>
    </source>
</evidence>
<gene>
    <name evidence="1" type="ORF">FJT64_007980</name>
</gene>
<proteinExistence type="predicted"/>
<organism evidence="1 2">
    <name type="scientific">Amphibalanus amphitrite</name>
    <name type="common">Striped barnacle</name>
    <name type="synonym">Balanus amphitrite</name>
    <dbReference type="NCBI Taxonomy" id="1232801"/>
    <lineage>
        <taxon>Eukaryota</taxon>
        <taxon>Metazoa</taxon>
        <taxon>Ecdysozoa</taxon>
        <taxon>Arthropoda</taxon>
        <taxon>Crustacea</taxon>
        <taxon>Multicrustacea</taxon>
        <taxon>Cirripedia</taxon>
        <taxon>Thoracica</taxon>
        <taxon>Thoracicalcarea</taxon>
        <taxon>Balanomorpha</taxon>
        <taxon>Balanoidea</taxon>
        <taxon>Balanidae</taxon>
        <taxon>Amphibalaninae</taxon>
        <taxon>Amphibalanus</taxon>
    </lineage>
</organism>
<dbReference type="AlphaFoldDB" id="A0A6A4VRX9"/>
<sequence length="159" mass="16611">MEPVNSADVEAENEEDNAVYYRTMPRYPYLQEMKDKLLNSSPKAEMEDTTTETVELGETPVSIIKSAAGGVRARARPAAMDSASVPLATVDSIDSEADFVDGVDAALAVAGDTGGGHDTEQRPPAEPALCLSNRAVTPMLEGGGSVVARLNVDANGSGK</sequence>
<keyword evidence="2" id="KW-1185">Reference proteome</keyword>
<name>A0A6A4VRX9_AMPAM</name>
<reference evidence="1 2" key="1">
    <citation type="submission" date="2019-07" db="EMBL/GenBank/DDBJ databases">
        <title>Draft genome assembly of a fouling barnacle, Amphibalanus amphitrite (Darwin, 1854): The first reference genome for Thecostraca.</title>
        <authorList>
            <person name="Kim W."/>
        </authorList>
    </citation>
    <scope>NUCLEOTIDE SEQUENCE [LARGE SCALE GENOMIC DNA]</scope>
    <source>
        <strain evidence="1">SNU_AA5</strain>
        <tissue evidence="1">Soma without cirri and trophi</tissue>
    </source>
</reference>